<keyword evidence="2" id="KW-0378">Hydrolase</keyword>
<protein>
    <submittedName>
        <fullName evidence="2">Aspartyl protease family protein</fullName>
    </submittedName>
</protein>
<dbReference type="Gene3D" id="2.40.70.10">
    <property type="entry name" value="Acid Proteases"/>
    <property type="match status" value="1"/>
</dbReference>
<dbReference type="NCBIfam" id="TIGR02281">
    <property type="entry name" value="clan_AA_DTGA"/>
    <property type="match status" value="1"/>
</dbReference>
<dbReference type="RefSeq" id="WP_132693882.1">
    <property type="nucleotide sequence ID" value="NZ_SLVM01000005.1"/>
</dbReference>
<reference evidence="2 3" key="1">
    <citation type="submission" date="2019-03" db="EMBL/GenBank/DDBJ databases">
        <title>Genomic Encyclopedia of Type Strains, Phase IV (KMG-IV): sequencing the most valuable type-strain genomes for metagenomic binning, comparative biology and taxonomic classification.</title>
        <authorList>
            <person name="Goeker M."/>
        </authorList>
    </citation>
    <scope>NUCLEOTIDE SEQUENCE [LARGE SCALE GENOMIC DNA]</scope>
    <source>
        <strain evidence="2 3">DSM 21153</strain>
    </source>
</reference>
<dbReference type="GO" id="GO:0004190">
    <property type="term" value="F:aspartic-type endopeptidase activity"/>
    <property type="evidence" value="ECO:0007669"/>
    <property type="project" value="InterPro"/>
</dbReference>
<dbReference type="InterPro" id="IPR021109">
    <property type="entry name" value="Peptidase_aspartic_dom_sf"/>
</dbReference>
<comment type="caution">
    <text evidence="2">The sequence shown here is derived from an EMBL/GenBank/DDBJ whole genome shotgun (WGS) entry which is preliminary data.</text>
</comment>
<dbReference type="SUPFAM" id="SSF50630">
    <property type="entry name" value="Acid proteases"/>
    <property type="match status" value="1"/>
</dbReference>
<dbReference type="InterPro" id="IPR011969">
    <property type="entry name" value="Clan_AA_Asp_peptidase_C"/>
</dbReference>
<dbReference type="InterPro" id="IPR001969">
    <property type="entry name" value="Aspartic_peptidase_AS"/>
</dbReference>
<proteinExistence type="predicted"/>
<dbReference type="AlphaFoldDB" id="A0A4V2R4Y4"/>
<keyword evidence="1" id="KW-1133">Transmembrane helix</keyword>
<evidence type="ECO:0000256" key="1">
    <source>
        <dbReference type="SAM" id="Phobius"/>
    </source>
</evidence>
<keyword evidence="2" id="KW-0645">Protease</keyword>
<gene>
    <name evidence="2" type="ORF">EV216_10549</name>
</gene>
<dbReference type="EMBL" id="SLVM01000005">
    <property type="protein sequence ID" value="TCM86084.1"/>
    <property type="molecule type" value="Genomic_DNA"/>
</dbReference>
<keyword evidence="1" id="KW-0812">Transmembrane</keyword>
<dbReference type="PROSITE" id="PS00141">
    <property type="entry name" value="ASP_PROTEASE"/>
    <property type="match status" value="1"/>
</dbReference>
<dbReference type="GO" id="GO:0006508">
    <property type="term" value="P:proteolysis"/>
    <property type="evidence" value="ECO:0007669"/>
    <property type="project" value="UniProtKB-KW"/>
</dbReference>
<name>A0A4V2R4Y4_9RHOB</name>
<feature type="transmembrane region" description="Helical" evidence="1">
    <location>
        <begin position="6"/>
        <end position="26"/>
    </location>
</feature>
<dbReference type="CDD" id="cd05483">
    <property type="entry name" value="retropepsin_like_bacteria"/>
    <property type="match status" value="1"/>
</dbReference>
<dbReference type="Pfam" id="PF13975">
    <property type="entry name" value="gag-asp_proteas"/>
    <property type="match status" value="1"/>
</dbReference>
<dbReference type="Proteomes" id="UP000295277">
    <property type="component" value="Unassembled WGS sequence"/>
</dbReference>
<accession>A0A4V2R4Y4</accession>
<keyword evidence="3" id="KW-1185">Reference proteome</keyword>
<keyword evidence="1" id="KW-0472">Membrane</keyword>
<evidence type="ECO:0000313" key="2">
    <source>
        <dbReference type="EMBL" id="TCM86084.1"/>
    </source>
</evidence>
<feature type="transmembrane region" description="Helical" evidence="1">
    <location>
        <begin position="38"/>
        <end position="56"/>
    </location>
</feature>
<dbReference type="InterPro" id="IPR034122">
    <property type="entry name" value="Retropepsin-like_bacterial"/>
</dbReference>
<dbReference type="OrthoDB" id="7595324at2"/>
<organism evidence="2 3">
    <name type="scientific">Rhodovulum steppense</name>
    <dbReference type="NCBI Taxonomy" id="540251"/>
    <lineage>
        <taxon>Bacteria</taxon>
        <taxon>Pseudomonadati</taxon>
        <taxon>Pseudomonadota</taxon>
        <taxon>Alphaproteobacteria</taxon>
        <taxon>Rhodobacterales</taxon>
        <taxon>Paracoccaceae</taxon>
        <taxon>Rhodovulum</taxon>
    </lineage>
</organism>
<evidence type="ECO:0000313" key="3">
    <source>
        <dbReference type="Proteomes" id="UP000295277"/>
    </source>
</evidence>
<sequence length="193" mass="21395">MDGDSLARLLYLVLLGSAIAGYFFVANRHRLGQVAQQAAIWGLIFVGVIAGFGLWSDIRRDVAPRQEVFADQARVEVPRAPDGHYYLTVRINGAPVRFVVDTGATDVVLTRRDAQRVGLDPDALDYIAEARTANGVVRTAPVRLDLVELGPIEDRGVRAFVNSGEMRESLLGMGYLNRFARIELVRDRMILTR</sequence>